<dbReference type="InterPro" id="IPR017853">
    <property type="entry name" value="GH"/>
</dbReference>
<gene>
    <name evidence="6" type="ORF">RMCC_5135</name>
</gene>
<evidence type="ECO:0000313" key="7">
    <source>
        <dbReference type="Proteomes" id="UP000069443"/>
    </source>
</evidence>
<reference evidence="7" key="2">
    <citation type="submission" date="2016-02" db="EMBL/GenBank/DDBJ databases">
        <title>Draft genome sequence of five rapidly growing Mycobacterium species.</title>
        <authorList>
            <person name="Katahira K."/>
            <person name="Gotou Y."/>
            <person name="Iida K."/>
            <person name="Ogura Y."/>
            <person name="Hayashi T."/>
        </authorList>
    </citation>
    <scope>NUCLEOTIDE SEQUENCE [LARGE SCALE GENOMIC DNA]</scope>
    <source>
        <strain evidence="7">JCM15298</strain>
    </source>
</reference>
<evidence type="ECO:0000256" key="2">
    <source>
        <dbReference type="ARBA" id="ARBA00023295"/>
    </source>
</evidence>
<evidence type="ECO:0000259" key="5">
    <source>
        <dbReference type="Pfam" id="PF00150"/>
    </source>
</evidence>
<dbReference type="Pfam" id="PF00150">
    <property type="entry name" value="Cellulase"/>
    <property type="match status" value="1"/>
</dbReference>
<evidence type="ECO:0000256" key="3">
    <source>
        <dbReference type="SAM" id="MobiDB-lite"/>
    </source>
</evidence>
<feature type="transmembrane region" description="Helical" evidence="4">
    <location>
        <begin position="12"/>
        <end position="35"/>
    </location>
</feature>
<dbReference type="Proteomes" id="UP000069443">
    <property type="component" value="Unassembled WGS sequence"/>
</dbReference>
<feature type="region of interest" description="Disordered" evidence="3">
    <location>
        <begin position="558"/>
        <end position="694"/>
    </location>
</feature>
<keyword evidence="4" id="KW-0472">Membrane</keyword>
<dbReference type="GO" id="GO:0000272">
    <property type="term" value="P:polysaccharide catabolic process"/>
    <property type="evidence" value="ECO:0007669"/>
    <property type="project" value="InterPro"/>
</dbReference>
<keyword evidence="4" id="KW-1133">Transmembrane helix</keyword>
<organism evidence="6 7">
    <name type="scientific">Mycolicibacterium canariasense</name>
    <name type="common">Mycobacterium canariasense</name>
    <dbReference type="NCBI Taxonomy" id="228230"/>
    <lineage>
        <taxon>Bacteria</taxon>
        <taxon>Bacillati</taxon>
        <taxon>Actinomycetota</taxon>
        <taxon>Actinomycetes</taxon>
        <taxon>Mycobacteriales</taxon>
        <taxon>Mycobacteriaceae</taxon>
        <taxon>Mycolicibacterium</taxon>
    </lineage>
</organism>
<dbReference type="GO" id="GO:0004553">
    <property type="term" value="F:hydrolase activity, hydrolyzing O-glycosyl compounds"/>
    <property type="evidence" value="ECO:0007669"/>
    <property type="project" value="InterPro"/>
</dbReference>
<dbReference type="AlphaFoldDB" id="A0A100WHA6"/>
<protein>
    <recommendedName>
        <fullName evidence="5">Glycoside hydrolase family 5 domain-containing protein</fullName>
    </recommendedName>
</protein>
<name>A0A100WHA6_MYCCR</name>
<keyword evidence="2" id="KW-0326">Glycosidase</keyword>
<feature type="domain" description="Glycoside hydrolase family 5" evidence="5">
    <location>
        <begin position="57"/>
        <end position="326"/>
    </location>
</feature>
<keyword evidence="7" id="KW-1185">Reference proteome</keyword>
<dbReference type="RefSeq" id="WP_165605386.1">
    <property type="nucleotide sequence ID" value="NZ_BCSY01000079.1"/>
</dbReference>
<dbReference type="EMBL" id="BCSY01000079">
    <property type="protein sequence ID" value="GAS98170.1"/>
    <property type="molecule type" value="Genomic_DNA"/>
</dbReference>
<feature type="region of interest" description="Disordered" evidence="3">
    <location>
        <begin position="468"/>
        <end position="539"/>
    </location>
</feature>
<dbReference type="PANTHER" id="PTHR12631:SF10">
    <property type="entry name" value="BETA-XYLOSIDASE-LIKE PROTEIN-RELATED"/>
    <property type="match status" value="1"/>
</dbReference>
<feature type="compositionally biased region" description="Low complexity" evidence="3">
    <location>
        <begin position="681"/>
        <end position="694"/>
    </location>
</feature>
<feature type="compositionally biased region" description="Low complexity" evidence="3">
    <location>
        <begin position="485"/>
        <end position="511"/>
    </location>
</feature>
<sequence>MFERIPVRGRGIVIRALVGLTAASVIAATGSHFVIDDRKRLDTNQIKLTAAIDDSSSTVGISDSNLYFSTDIDAVNAQLDLMKSLGVTNVRIMIPWAGVQPADPDLGSPWGDPQWGQVDMIVNAARAKGMGILGVLNSTPWWATESTPINGHPADVNEFAAFAKSVALRYGDAIQAYEVWNEPNAFFFWNPVDPVQYTNMLQVTYVALKQASVQIGVPITVIGAVVGAGLTWGDLTMNPVDFVQAMYAAGANGYFDALSFHPYKYDLKFSEGNTVPWYPQTPLYQVEQLRQLMDSYLAPGQEQLKIWISEYGLPTNRVSEDQQMAYIQDLVEYWQTFSGAGPIFLYTTKDTAAPNEDLANDEAHFGLFNSDGSPKAVALILRQLIESLQSSSPTDPPVPSMLDMLGQLIKNALAFIPNIVVSVVKSVVNAVAQLFKAIGQLVSGLTGQTLAPATTFSAARVSGGSALTADDSSAGGVVGDPAAVDASPTEATAADDPATTGEAETTESSGPQQLATSEDVVTASAEQAPVAEEPATSAPMTSLGLASAEPAGTITAAEPAESADPATSPESGEAAASGADTTVAAEKADATTVSGSKVDTAKADTGKVRTGKVGIPKPAVAQPDGATAGKDATGSTGSATKPRHPVRDGKSEAAPKPVTGDVPRTAVTGAPPVNSSHRENAGAASAATGGAAAE</sequence>
<keyword evidence="1" id="KW-0378">Hydrolase</keyword>
<proteinExistence type="predicted"/>
<dbReference type="Gene3D" id="3.20.20.80">
    <property type="entry name" value="Glycosidases"/>
    <property type="match status" value="1"/>
</dbReference>
<feature type="compositionally biased region" description="Low complexity" evidence="3">
    <location>
        <begin position="565"/>
        <end position="585"/>
    </location>
</feature>
<evidence type="ECO:0000313" key="6">
    <source>
        <dbReference type="EMBL" id="GAS98170.1"/>
    </source>
</evidence>
<dbReference type="STRING" id="228230.RMCC_5135"/>
<dbReference type="SUPFAM" id="SSF51445">
    <property type="entry name" value="(Trans)glycosidases"/>
    <property type="match status" value="1"/>
</dbReference>
<keyword evidence="4" id="KW-0812">Transmembrane</keyword>
<evidence type="ECO:0000256" key="4">
    <source>
        <dbReference type="SAM" id="Phobius"/>
    </source>
</evidence>
<dbReference type="InterPro" id="IPR051923">
    <property type="entry name" value="Glycosyl_Hydrolase_39"/>
</dbReference>
<comment type="caution">
    <text evidence="6">The sequence shown here is derived from an EMBL/GenBank/DDBJ whole genome shotgun (WGS) entry which is preliminary data.</text>
</comment>
<dbReference type="InterPro" id="IPR001547">
    <property type="entry name" value="Glyco_hydro_5"/>
</dbReference>
<evidence type="ECO:0000256" key="1">
    <source>
        <dbReference type="ARBA" id="ARBA00022801"/>
    </source>
</evidence>
<dbReference type="PANTHER" id="PTHR12631">
    <property type="entry name" value="ALPHA-L-IDURONIDASE"/>
    <property type="match status" value="1"/>
</dbReference>
<accession>A0A100WHA6</accession>
<reference evidence="7" key="1">
    <citation type="journal article" date="2016" name="Genome Announc.">
        <title>Draft Genome Sequences of Five Rapidly Growing Mycobacterium Species, M. thermoresistibile, M. fortuitum subsp. acetamidolyticum, M. canariasense, M. brisbanense, and M. novocastrense.</title>
        <authorList>
            <person name="Katahira K."/>
            <person name="Ogura Y."/>
            <person name="Gotoh Y."/>
            <person name="Hayashi T."/>
        </authorList>
    </citation>
    <scope>NUCLEOTIDE SEQUENCE [LARGE SCALE GENOMIC DNA]</scope>
    <source>
        <strain evidence="7">JCM15298</strain>
    </source>
</reference>